<dbReference type="InterPro" id="IPR052108">
    <property type="entry name" value="MEGF/SIB"/>
</dbReference>
<dbReference type="SMART" id="SM00181">
    <property type="entry name" value="EGF"/>
    <property type="match status" value="3"/>
</dbReference>
<accession>A0A8X6UG19</accession>
<evidence type="ECO:0000313" key="5">
    <source>
        <dbReference type="Proteomes" id="UP000887013"/>
    </source>
</evidence>
<dbReference type="Gene3D" id="2.170.130.20">
    <property type="entry name" value="LCCL-like domain"/>
    <property type="match status" value="1"/>
</dbReference>
<dbReference type="FunFam" id="2.170.300.10:FF:000003">
    <property type="entry name" value="tyrosine-protein kinase receptor Tie-1 isoform X1"/>
    <property type="match status" value="1"/>
</dbReference>
<keyword evidence="1" id="KW-0245">EGF-like domain</keyword>
<dbReference type="Gene3D" id="2.60.40.10">
    <property type="entry name" value="Immunoglobulins"/>
    <property type="match status" value="3"/>
</dbReference>
<comment type="caution">
    <text evidence="1">Lacks conserved residue(s) required for the propagation of feature annotation.</text>
</comment>
<evidence type="ECO:0000259" key="3">
    <source>
        <dbReference type="PROSITE" id="PS50853"/>
    </source>
</evidence>
<feature type="non-terminal residue" evidence="4">
    <location>
        <position position="1"/>
    </location>
</feature>
<dbReference type="InterPro" id="IPR036116">
    <property type="entry name" value="FN3_sf"/>
</dbReference>
<dbReference type="AlphaFoldDB" id="A0A8X6UG19"/>
<feature type="disulfide bond" evidence="1">
    <location>
        <begin position="310"/>
        <end position="319"/>
    </location>
</feature>
<dbReference type="InterPro" id="IPR009030">
    <property type="entry name" value="Growth_fac_rcpt_cys_sf"/>
</dbReference>
<comment type="caution">
    <text evidence="4">The sequence shown here is derived from an EMBL/GenBank/DDBJ whole genome shotgun (WGS) entry which is preliminary data.</text>
</comment>
<evidence type="ECO:0000256" key="1">
    <source>
        <dbReference type="PROSITE-ProRule" id="PRU00076"/>
    </source>
</evidence>
<dbReference type="InterPro" id="IPR004043">
    <property type="entry name" value="LCCL"/>
</dbReference>
<evidence type="ECO:0000259" key="2">
    <source>
        <dbReference type="PROSITE" id="PS50026"/>
    </source>
</evidence>
<dbReference type="EMBL" id="BMAW01082423">
    <property type="protein sequence ID" value="GFU29167.1"/>
    <property type="molecule type" value="Genomic_DNA"/>
</dbReference>
<dbReference type="InterPro" id="IPR000742">
    <property type="entry name" value="EGF"/>
</dbReference>
<keyword evidence="5" id="KW-1185">Reference proteome</keyword>
<gene>
    <name evidence="4" type="primary">TEK</name>
    <name evidence="4" type="ORF">NPIL_263611</name>
</gene>
<sequence length="767" mass="85967">AYCKNYCGRNEINIWGSGVYPYFSPLCKSAAHDLRISFGNTSERTILFKKMQRGVFYGSNRLGISSGSYTFAPTEVSSYRFFSSYISESILDIASVHWNYLFGEDENHSQECIIATKYQSMKFNTYNKKNYSSKLVAIETILGDVTLIKAIWSEQKSLPSEKTKLNAGFQCIPNDNILSTVTSLAFRKDAHFFPQKLTVTVNLNETVTLNMLENDVHEEYVTVWKKDGRRLKFIMPQNVSQNLITFSNVKIGYSGIYSLEYKDYDITKRGYVRLIVRVCPSGKYGNSCDKNCSQCMNGGICHDIHGNCICPPGFNGPTCENVCEPGFFGQKCNMKCALGPEVGNQACKGALICLPDPYGCSCAAGFYGSLCDQTCQPGTYGAGCSETRHCHCMNGKSCNPFSGICDGGCARNWYGKHCDETSINISELSFESMSPYAVNITWGDLSPSSSTVRYYVITFQQIGWRHLCNFSFDERFNQKNTTETCIVLDDLEPYAIYKISISAVALISSNDYYFNNNASSEIIVKTSASTPPSPMYFHAYLKTSFSLYLVWSSPFPPGGLLDYFEISYTDEKNNSLTDIIVNNSENQCSNQSSVLCYVMKGLLPNQKYEIELVAFNKNVSRGSEASYITVETTKTDPIEDFKISIVNSQNDEVTIHILPGNEYRGIYSAFLIVVDEVGNKYPHHNLSNFIHKMPGCPGIASEANTYIAAKIFRIPESGMKFIVGNRSCLNGYYNQPLKNEKTYRIGVIALTEFCQVLLNEMCIIMKF</sequence>
<dbReference type="PROSITE" id="PS50026">
    <property type="entry name" value="EGF_3"/>
    <property type="match status" value="1"/>
</dbReference>
<dbReference type="SMART" id="SM00060">
    <property type="entry name" value="FN3"/>
    <property type="match status" value="2"/>
</dbReference>
<dbReference type="OrthoDB" id="6421748at2759"/>
<dbReference type="PANTHER" id="PTHR24035">
    <property type="entry name" value="MULTIPLE EPIDERMAL GROWTH FACTOR-LIKE DOMAINS PROTEIN"/>
    <property type="match status" value="1"/>
</dbReference>
<keyword evidence="1" id="KW-1015">Disulfide bond</keyword>
<dbReference type="InterPro" id="IPR036609">
    <property type="entry name" value="LCCL_sf"/>
</dbReference>
<dbReference type="PROSITE" id="PS50853">
    <property type="entry name" value="FN3"/>
    <property type="match status" value="2"/>
</dbReference>
<dbReference type="Gene3D" id="2.170.300.10">
    <property type="entry name" value="Tie2 ligand-binding domain superfamily"/>
    <property type="match status" value="1"/>
</dbReference>
<name>A0A8X6UG19_NEPPI</name>
<keyword evidence="4" id="KW-0675">Receptor</keyword>
<dbReference type="CDD" id="cd00063">
    <property type="entry name" value="FN3"/>
    <property type="match status" value="2"/>
</dbReference>
<feature type="domain" description="Fibronectin type-III" evidence="3">
    <location>
        <begin position="424"/>
        <end position="529"/>
    </location>
</feature>
<organism evidence="4 5">
    <name type="scientific">Nephila pilipes</name>
    <name type="common">Giant wood spider</name>
    <name type="synonym">Nephila maculata</name>
    <dbReference type="NCBI Taxonomy" id="299642"/>
    <lineage>
        <taxon>Eukaryota</taxon>
        <taxon>Metazoa</taxon>
        <taxon>Ecdysozoa</taxon>
        <taxon>Arthropoda</taxon>
        <taxon>Chelicerata</taxon>
        <taxon>Arachnida</taxon>
        <taxon>Araneae</taxon>
        <taxon>Araneomorphae</taxon>
        <taxon>Entelegynae</taxon>
        <taxon>Araneoidea</taxon>
        <taxon>Nephilidae</taxon>
        <taxon>Nephila</taxon>
    </lineage>
</organism>
<dbReference type="CDD" id="cd00054">
    <property type="entry name" value="EGF_CA"/>
    <property type="match status" value="1"/>
</dbReference>
<dbReference type="SUPFAM" id="SSF69848">
    <property type="entry name" value="LCCL domain"/>
    <property type="match status" value="1"/>
</dbReference>
<feature type="domain" description="EGF-like" evidence="2">
    <location>
        <begin position="284"/>
        <end position="320"/>
    </location>
</feature>
<feature type="domain" description="Fibronectin type-III" evidence="3">
    <location>
        <begin position="531"/>
        <end position="636"/>
    </location>
</feature>
<proteinExistence type="predicted"/>
<dbReference type="Proteomes" id="UP000887013">
    <property type="component" value="Unassembled WGS sequence"/>
</dbReference>
<dbReference type="Pfam" id="PF00041">
    <property type="entry name" value="fn3"/>
    <property type="match status" value="1"/>
</dbReference>
<reference evidence="4" key="1">
    <citation type="submission" date="2020-08" db="EMBL/GenBank/DDBJ databases">
        <title>Multicomponent nature underlies the extraordinary mechanical properties of spider dragline silk.</title>
        <authorList>
            <person name="Kono N."/>
            <person name="Nakamura H."/>
            <person name="Mori M."/>
            <person name="Yoshida Y."/>
            <person name="Ohtoshi R."/>
            <person name="Malay A.D."/>
            <person name="Moran D.A.P."/>
            <person name="Tomita M."/>
            <person name="Numata K."/>
            <person name="Arakawa K."/>
        </authorList>
    </citation>
    <scope>NUCLEOTIDE SEQUENCE</scope>
</reference>
<dbReference type="PANTHER" id="PTHR24035:SF109">
    <property type="entry name" value="PROTEIN DRAPER"/>
    <property type="match status" value="1"/>
</dbReference>
<evidence type="ECO:0000313" key="4">
    <source>
        <dbReference type="EMBL" id="GFU29167.1"/>
    </source>
</evidence>
<dbReference type="InterPro" id="IPR003961">
    <property type="entry name" value="FN3_dom"/>
</dbReference>
<dbReference type="SUPFAM" id="SSF49265">
    <property type="entry name" value="Fibronectin type III"/>
    <property type="match status" value="1"/>
</dbReference>
<dbReference type="Pfam" id="PF03815">
    <property type="entry name" value="LCCL"/>
    <property type="match status" value="1"/>
</dbReference>
<dbReference type="PROSITE" id="PS00022">
    <property type="entry name" value="EGF_1"/>
    <property type="match status" value="2"/>
</dbReference>
<dbReference type="InterPro" id="IPR013783">
    <property type="entry name" value="Ig-like_fold"/>
</dbReference>
<protein>
    <submittedName>
        <fullName evidence="4">Angiopoietin-1 receptor</fullName>
    </submittedName>
</protein>
<dbReference type="SUPFAM" id="SSF57184">
    <property type="entry name" value="Growth factor receptor domain"/>
    <property type="match status" value="1"/>
</dbReference>